<dbReference type="PROSITE" id="PS01208">
    <property type="entry name" value="VWFC_1"/>
    <property type="match status" value="1"/>
</dbReference>
<organism evidence="17 18">
    <name type="scientific">Zoarces viviparus</name>
    <name type="common">Viviparous eelpout</name>
    <name type="synonym">Blennius viviparus</name>
    <dbReference type="NCBI Taxonomy" id="48416"/>
    <lineage>
        <taxon>Eukaryota</taxon>
        <taxon>Metazoa</taxon>
        <taxon>Chordata</taxon>
        <taxon>Craniata</taxon>
        <taxon>Vertebrata</taxon>
        <taxon>Euteleostomi</taxon>
        <taxon>Actinopterygii</taxon>
        <taxon>Neopterygii</taxon>
        <taxon>Teleostei</taxon>
        <taxon>Neoteleostei</taxon>
        <taxon>Acanthomorphata</taxon>
        <taxon>Eupercaria</taxon>
        <taxon>Perciformes</taxon>
        <taxon>Cottioidei</taxon>
        <taxon>Zoarcales</taxon>
        <taxon>Zoarcidae</taxon>
        <taxon>Zoarcinae</taxon>
        <taxon>Zoarces</taxon>
    </lineage>
</organism>
<dbReference type="GO" id="GO:0005178">
    <property type="term" value="F:integrin binding"/>
    <property type="evidence" value="ECO:0007669"/>
    <property type="project" value="TreeGrafter"/>
</dbReference>
<dbReference type="Proteomes" id="UP001488805">
    <property type="component" value="Unassembled WGS sequence"/>
</dbReference>
<feature type="domain" description="VWFC" evidence="15">
    <location>
        <begin position="91"/>
        <end position="157"/>
    </location>
</feature>
<keyword evidence="6" id="KW-1015">Disulfide bond</keyword>
<dbReference type="PROSITE" id="PS01225">
    <property type="entry name" value="CTCK_2"/>
    <property type="match status" value="1"/>
</dbReference>
<dbReference type="GO" id="GO:0030335">
    <property type="term" value="P:positive regulation of cell migration"/>
    <property type="evidence" value="ECO:0007669"/>
    <property type="project" value="TreeGrafter"/>
</dbReference>
<dbReference type="SMART" id="SM00041">
    <property type="entry name" value="CT"/>
    <property type="match status" value="1"/>
</dbReference>
<dbReference type="PROSITE" id="PS01185">
    <property type="entry name" value="CTCK_1"/>
    <property type="match status" value="1"/>
</dbReference>
<evidence type="ECO:0000313" key="17">
    <source>
        <dbReference type="EMBL" id="KAK9538633.1"/>
    </source>
</evidence>
<keyword evidence="5 13" id="KW-0732">Signal</keyword>
<dbReference type="InterPro" id="IPR000884">
    <property type="entry name" value="TSP1_rpt"/>
</dbReference>
<sequence>MWKILFIVVLCFSQVSASCPKDCRCPPDTPRCAAGVSLVLDACGCCKVCIRQLFEDCSKTQPCDHTKGLECNFGGAYSSAKGICRAKSEGRTCEYSNNIYQNGEIFRPNCKHQCTCMDGAVGCVSLCPHRLTLSKLGCAQPKRVKGRGGCCEQLVCPEEAKTERSAVKKHQKPHGKDRLSEDNLANRNALAPAWRGESNSLPAFRSHPTGHMLVRGVKCVSQTTAWSPCSKSCGTGVSTRATNSNSQCKLVKETRICEDRPCKMTVTKLKKGQKCNHIEKASHPTKLSHAGCRSLKKFQPRYCGSCSDGRCCRPHRTQTLPVQFRCRHGEIIRGMVMVIQSCKCNLNCSGSNERTPARYRLHNDIHKLKM</sequence>
<evidence type="ECO:0000256" key="11">
    <source>
        <dbReference type="PROSITE-ProRule" id="PRU00039"/>
    </source>
</evidence>
<reference evidence="17 18" key="1">
    <citation type="journal article" date="2024" name="Genome Biol. Evol.">
        <title>Chromosome-level genome assembly of the viviparous eelpout Zoarces viviparus.</title>
        <authorList>
            <person name="Fuhrmann N."/>
            <person name="Brasseur M.V."/>
            <person name="Bakowski C.E."/>
            <person name="Podsiadlowski L."/>
            <person name="Prost S."/>
            <person name="Krehenwinkel H."/>
            <person name="Mayer C."/>
        </authorList>
    </citation>
    <scope>NUCLEOTIDE SEQUENCE [LARGE SCALE GENOMIC DNA]</scope>
    <source>
        <strain evidence="17">NO-MEL_2022_Ind0_liver</strain>
    </source>
</reference>
<dbReference type="AlphaFoldDB" id="A0AAW1FVG3"/>
<comment type="subcellular location">
    <subcellularLocation>
        <location evidence="1">Secreted</location>
    </subcellularLocation>
</comment>
<accession>A0AAW1FVG3</accession>
<evidence type="ECO:0000256" key="3">
    <source>
        <dbReference type="ARBA" id="ARBA00022525"/>
    </source>
</evidence>
<evidence type="ECO:0000259" key="14">
    <source>
        <dbReference type="PROSITE" id="PS01225"/>
    </source>
</evidence>
<dbReference type="GO" id="GO:0045597">
    <property type="term" value="P:positive regulation of cell differentiation"/>
    <property type="evidence" value="ECO:0007669"/>
    <property type="project" value="TreeGrafter"/>
</dbReference>
<dbReference type="Gene3D" id="2.10.70.10">
    <property type="entry name" value="Complement Module, domain 1"/>
    <property type="match status" value="1"/>
</dbReference>
<dbReference type="InterPro" id="IPR001007">
    <property type="entry name" value="VWF_dom"/>
</dbReference>
<dbReference type="PROSITE" id="PS50092">
    <property type="entry name" value="TSP1"/>
    <property type="match status" value="1"/>
</dbReference>
<evidence type="ECO:0000256" key="7">
    <source>
        <dbReference type="ARBA" id="ARBA00023183"/>
    </source>
</evidence>
<dbReference type="PIRSF" id="PIRSF036495">
    <property type="entry name" value="IGFBP_rP_CNN"/>
    <property type="match status" value="1"/>
</dbReference>
<keyword evidence="3" id="KW-0964">Secreted</keyword>
<evidence type="ECO:0000256" key="4">
    <source>
        <dbReference type="ARBA" id="ARBA00022553"/>
    </source>
</evidence>
<dbReference type="Pfam" id="PF00007">
    <property type="entry name" value="Cys_knot"/>
    <property type="match status" value="1"/>
</dbReference>
<dbReference type="SMART" id="SM00214">
    <property type="entry name" value="VWC"/>
    <property type="match status" value="1"/>
</dbReference>
<dbReference type="EMBL" id="JBCEZU010000023">
    <property type="protein sequence ID" value="KAK9538633.1"/>
    <property type="molecule type" value="Genomic_DNA"/>
</dbReference>
<comment type="caution">
    <text evidence="17">The sequence shown here is derived from an EMBL/GenBank/DDBJ whole genome shotgun (WGS) entry which is preliminary data.</text>
</comment>
<dbReference type="PROSITE" id="PS51323">
    <property type="entry name" value="IGFBP_N_2"/>
    <property type="match status" value="1"/>
</dbReference>
<dbReference type="PROSITE" id="PS51257">
    <property type="entry name" value="PROKAR_LIPOPROTEIN"/>
    <property type="match status" value="1"/>
</dbReference>
<keyword evidence="7" id="KW-0340">Growth factor binding</keyword>
<dbReference type="InterPro" id="IPR043973">
    <property type="entry name" value="TSP1_CCN"/>
</dbReference>
<gene>
    <name evidence="17" type="ORF">VZT92_003794</name>
</gene>
<dbReference type="PANTHER" id="PTHR11348">
    <property type="entry name" value="CONNECTIVE TISSUE GROWTH FACTOR-RELATED"/>
    <property type="match status" value="1"/>
</dbReference>
<dbReference type="SMART" id="SM00209">
    <property type="entry name" value="TSP1"/>
    <property type="match status" value="1"/>
</dbReference>
<feature type="chain" id="PRO_5043766165" description="CCN family member 1" evidence="13">
    <location>
        <begin position="18"/>
        <end position="370"/>
    </location>
</feature>
<dbReference type="Pfam" id="PF00093">
    <property type="entry name" value="VWC"/>
    <property type="match status" value="1"/>
</dbReference>
<dbReference type="InterPro" id="IPR036383">
    <property type="entry name" value="TSP1_rpt_sf"/>
</dbReference>
<evidence type="ECO:0000256" key="9">
    <source>
        <dbReference type="ARBA" id="ARBA00042204"/>
    </source>
</evidence>
<evidence type="ECO:0000256" key="8">
    <source>
        <dbReference type="ARBA" id="ARBA00039941"/>
    </source>
</evidence>
<feature type="region of interest" description="Disordered" evidence="12">
    <location>
        <begin position="162"/>
        <end position="181"/>
    </location>
</feature>
<comment type="caution">
    <text evidence="11">Lacks conserved residue(s) required for the propagation of feature annotation.</text>
</comment>
<dbReference type="SUPFAM" id="SSF57603">
    <property type="entry name" value="FnI-like domain"/>
    <property type="match status" value="1"/>
</dbReference>
<dbReference type="Gene3D" id="2.20.100.10">
    <property type="entry name" value="Thrombospondin type-1 (TSP1) repeat"/>
    <property type="match status" value="1"/>
</dbReference>
<dbReference type="GO" id="GO:0007155">
    <property type="term" value="P:cell adhesion"/>
    <property type="evidence" value="ECO:0007669"/>
    <property type="project" value="TreeGrafter"/>
</dbReference>
<feature type="domain" description="IGFBP N-terminal" evidence="16">
    <location>
        <begin position="15"/>
        <end position="87"/>
    </location>
</feature>
<dbReference type="GO" id="GO:0031012">
    <property type="term" value="C:extracellular matrix"/>
    <property type="evidence" value="ECO:0007669"/>
    <property type="project" value="TreeGrafter"/>
</dbReference>
<dbReference type="Pfam" id="PF00219">
    <property type="entry name" value="IGFBP"/>
    <property type="match status" value="1"/>
</dbReference>
<dbReference type="SMART" id="SM00121">
    <property type="entry name" value="IB"/>
    <property type="match status" value="1"/>
</dbReference>
<comment type="similarity">
    <text evidence="2">Belongs to the CCN family.</text>
</comment>
<protein>
    <recommendedName>
        <fullName evidence="8">CCN family member 1</fullName>
    </recommendedName>
    <alternativeName>
        <fullName evidence="10">Cellular communication network factor 1</fullName>
    </alternativeName>
    <alternativeName>
        <fullName evidence="9">Protein CYR61</fullName>
    </alternativeName>
</protein>
<proteinExistence type="inferred from homology"/>
<dbReference type="PROSITE" id="PS50184">
    <property type="entry name" value="VWFC_2"/>
    <property type="match status" value="1"/>
</dbReference>
<evidence type="ECO:0000256" key="1">
    <source>
        <dbReference type="ARBA" id="ARBA00004613"/>
    </source>
</evidence>
<keyword evidence="4" id="KW-0597">Phosphoprotein</keyword>
<dbReference type="GO" id="GO:0005615">
    <property type="term" value="C:extracellular space"/>
    <property type="evidence" value="ECO:0007669"/>
    <property type="project" value="TreeGrafter"/>
</dbReference>
<evidence type="ECO:0000256" key="13">
    <source>
        <dbReference type="SAM" id="SignalP"/>
    </source>
</evidence>
<feature type="signal peptide" evidence="13">
    <location>
        <begin position="1"/>
        <end position="17"/>
    </location>
</feature>
<dbReference type="InterPro" id="IPR000867">
    <property type="entry name" value="IGFBP-like"/>
</dbReference>
<keyword evidence="18" id="KW-1185">Reference proteome</keyword>
<dbReference type="InterPro" id="IPR006208">
    <property type="entry name" value="Glyco_hormone_CN"/>
</dbReference>
<dbReference type="GO" id="GO:0051240">
    <property type="term" value="P:positive regulation of multicellular organismal process"/>
    <property type="evidence" value="ECO:0007669"/>
    <property type="project" value="UniProtKB-ARBA"/>
</dbReference>
<dbReference type="GO" id="GO:0019838">
    <property type="term" value="F:growth factor binding"/>
    <property type="evidence" value="ECO:0007669"/>
    <property type="project" value="UniProtKB-KW"/>
</dbReference>
<evidence type="ECO:0000256" key="2">
    <source>
        <dbReference type="ARBA" id="ARBA00008125"/>
    </source>
</evidence>
<dbReference type="InterPro" id="IPR050941">
    <property type="entry name" value="CCN"/>
</dbReference>
<dbReference type="PANTHER" id="PTHR11348:SF18">
    <property type="entry name" value="CCN FAMILY MEMBER 1"/>
    <property type="match status" value="1"/>
</dbReference>
<evidence type="ECO:0000256" key="6">
    <source>
        <dbReference type="ARBA" id="ARBA00023157"/>
    </source>
</evidence>
<evidence type="ECO:0000313" key="18">
    <source>
        <dbReference type="Proteomes" id="UP001488805"/>
    </source>
</evidence>
<evidence type="ECO:0000256" key="5">
    <source>
        <dbReference type="ARBA" id="ARBA00022729"/>
    </source>
</evidence>
<dbReference type="Pfam" id="PF19035">
    <property type="entry name" value="TSP1_CCN"/>
    <property type="match status" value="1"/>
</dbReference>
<evidence type="ECO:0000259" key="16">
    <source>
        <dbReference type="PROSITE" id="PS51323"/>
    </source>
</evidence>
<dbReference type="InterPro" id="IPR006207">
    <property type="entry name" value="Cys_knot_C"/>
</dbReference>
<dbReference type="SUPFAM" id="SSF82895">
    <property type="entry name" value="TSP-1 type 1 repeat"/>
    <property type="match status" value="1"/>
</dbReference>
<name>A0AAW1FVG3_ZOAVI</name>
<dbReference type="SUPFAM" id="SSF57184">
    <property type="entry name" value="Growth factor receptor domain"/>
    <property type="match status" value="1"/>
</dbReference>
<evidence type="ECO:0000256" key="10">
    <source>
        <dbReference type="ARBA" id="ARBA00042351"/>
    </source>
</evidence>
<dbReference type="GO" id="GO:0008201">
    <property type="term" value="F:heparin binding"/>
    <property type="evidence" value="ECO:0007669"/>
    <property type="project" value="TreeGrafter"/>
</dbReference>
<feature type="domain" description="CTCK" evidence="14">
    <location>
        <begin position="275"/>
        <end position="349"/>
    </location>
</feature>
<dbReference type="InterPro" id="IPR012395">
    <property type="entry name" value="IGFBP_CNN"/>
</dbReference>
<dbReference type="FunFam" id="2.10.70.10:FF:000015">
    <property type="entry name" value="CYR61 isoform 1"/>
    <property type="match status" value="1"/>
</dbReference>
<dbReference type="InterPro" id="IPR009030">
    <property type="entry name" value="Growth_fac_rcpt_cys_sf"/>
</dbReference>
<evidence type="ECO:0000259" key="15">
    <source>
        <dbReference type="PROSITE" id="PS50184"/>
    </source>
</evidence>
<evidence type="ECO:0000256" key="12">
    <source>
        <dbReference type="SAM" id="MobiDB-lite"/>
    </source>
</evidence>
<dbReference type="GO" id="GO:0007165">
    <property type="term" value="P:signal transduction"/>
    <property type="evidence" value="ECO:0007669"/>
    <property type="project" value="InterPro"/>
</dbReference>